<organism evidence="1 2">
    <name type="scientific">Cellulomonas alba</name>
    <dbReference type="NCBI Taxonomy" id="3053467"/>
    <lineage>
        <taxon>Bacteria</taxon>
        <taxon>Bacillati</taxon>
        <taxon>Actinomycetota</taxon>
        <taxon>Actinomycetes</taxon>
        <taxon>Micrococcales</taxon>
        <taxon>Cellulomonadaceae</taxon>
        <taxon>Cellulomonas</taxon>
    </lineage>
</organism>
<sequence length="97" mass="10719">MNGAPEVEVGGVVFKYAELRTGSRGIKIWTAAAKPVEYKLRPDPHESREYNKKPERFYLEVATAIGGLFNAAPGAWPPYGTQVHVALTDEDYALDQP</sequence>
<dbReference type="Proteomes" id="UP001529338">
    <property type="component" value="Unassembled WGS sequence"/>
</dbReference>
<keyword evidence="2" id="KW-1185">Reference proteome</keyword>
<dbReference type="RefSeq" id="WP_289454856.1">
    <property type="nucleotide sequence ID" value="NZ_JAUCGQ010000001.1"/>
</dbReference>
<evidence type="ECO:0000313" key="2">
    <source>
        <dbReference type="Proteomes" id="UP001529338"/>
    </source>
</evidence>
<dbReference type="EMBL" id="JAUCGQ010000001">
    <property type="protein sequence ID" value="MDM7855046.1"/>
    <property type="molecule type" value="Genomic_DNA"/>
</dbReference>
<name>A0ABT7SFZ1_9CELL</name>
<reference evidence="1 2" key="1">
    <citation type="submission" date="2023-06" db="EMBL/GenBank/DDBJ databases">
        <title>Cellulomonas sp. MW4 Whole genome sequence.</title>
        <authorList>
            <person name="Park S."/>
        </authorList>
    </citation>
    <scope>NUCLEOTIDE SEQUENCE [LARGE SCALE GENOMIC DNA]</scope>
    <source>
        <strain evidence="1 2">MW4</strain>
    </source>
</reference>
<gene>
    <name evidence="1" type="ORF">QRT04_08895</name>
</gene>
<accession>A0ABT7SFZ1</accession>
<evidence type="ECO:0000313" key="1">
    <source>
        <dbReference type="EMBL" id="MDM7855046.1"/>
    </source>
</evidence>
<proteinExistence type="predicted"/>
<comment type="caution">
    <text evidence="1">The sequence shown here is derived from an EMBL/GenBank/DDBJ whole genome shotgun (WGS) entry which is preliminary data.</text>
</comment>
<protein>
    <submittedName>
        <fullName evidence="1">Uncharacterized protein</fullName>
    </submittedName>
</protein>